<sequence>MGSRRGSERSEWTRRNFLRLAGVGSVGLAGCLGGGGGATGGAASGGDSSGDTGGSGGDRVWYTTELADVLTGETFTIEELVDRPVLVETFAVWCSNCLSQQKEMINFHEAVGDDVLTVALDIDPNEDAQKVREHAERHGFDWRYAVSPEPVTKSLTDEFGSSMASAPTVPMLRVCPDGTATRIKNGFKSTEYLRAQVDECR</sequence>
<dbReference type="PROSITE" id="PS51352">
    <property type="entry name" value="THIOREDOXIN_2"/>
    <property type="match status" value="1"/>
</dbReference>
<organism evidence="2">
    <name type="scientific">Haloferax sp. CBA1149</name>
    <dbReference type="NCBI Taxonomy" id="2650753"/>
    <lineage>
        <taxon>Archaea</taxon>
        <taxon>Methanobacteriati</taxon>
        <taxon>Methanobacteriota</taxon>
        <taxon>Stenosarchaea group</taxon>
        <taxon>Halobacteria</taxon>
        <taxon>Halobacteriales</taxon>
        <taxon>Haloferacaceae</taxon>
        <taxon>Haloferax</taxon>
    </lineage>
</organism>
<comment type="caution">
    <text evidence="2">The sequence shown here is derived from an EMBL/GenBank/DDBJ whole genome shotgun (WGS) entry which is preliminary data.</text>
</comment>
<dbReference type="InterPro" id="IPR013766">
    <property type="entry name" value="Thioredoxin_domain"/>
</dbReference>
<protein>
    <submittedName>
        <fullName evidence="2">TlpA family protein disulfide reductase</fullName>
    </submittedName>
</protein>
<name>A0A643K4E9_9EURY</name>
<dbReference type="InterPro" id="IPR006311">
    <property type="entry name" value="TAT_signal"/>
</dbReference>
<dbReference type="Gene3D" id="3.40.30.10">
    <property type="entry name" value="Glutaredoxin"/>
    <property type="match status" value="1"/>
</dbReference>
<accession>A0A643K4E9</accession>
<dbReference type="PROSITE" id="PS51257">
    <property type="entry name" value="PROKAR_LIPOPROTEIN"/>
    <property type="match status" value="1"/>
</dbReference>
<dbReference type="PROSITE" id="PS51318">
    <property type="entry name" value="TAT"/>
    <property type="match status" value="1"/>
</dbReference>
<proteinExistence type="predicted"/>
<evidence type="ECO:0000259" key="1">
    <source>
        <dbReference type="PROSITE" id="PS51352"/>
    </source>
</evidence>
<dbReference type="InterPro" id="IPR036249">
    <property type="entry name" value="Thioredoxin-like_sf"/>
</dbReference>
<reference evidence="2" key="1">
    <citation type="submission" date="2019-09" db="EMBL/GenBank/DDBJ databases">
        <title>Genomic analysis of Haloferax sp. CBA1149.</title>
        <authorList>
            <person name="Roh S.W."/>
        </authorList>
    </citation>
    <scope>NUCLEOTIDE SEQUENCE</scope>
    <source>
        <strain evidence="2">CBA1149</strain>
    </source>
</reference>
<evidence type="ECO:0000313" key="2">
    <source>
        <dbReference type="EMBL" id="KAB1189211.1"/>
    </source>
</evidence>
<dbReference type="EMBL" id="VZUS01000001">
    <property type="protein sequence ID" value="KAB1189211.1"/>
    <property type="molecule type" value="Genomic_DNA"/>
</dbReference>
<dbReference type="AlphaFoldDB" id="A0A643K4E9"/>
<dbReference type="SUPFAM" id="SSF52833">
    <property type="entry name" value="Thioredoxin-like"/>
    <property type="match status" value="1"/>
</dbReference>
<gene>
    <name evidence="2" type="ORF">Hfx1149_03995</name>
</gene>
<feature type="domain" description="Thioredoxin" evidence="1">
    <location>
        <begin position="54"/>
        <end position="201"/>
    </location>
</feature>